<name>A0ABT2NJ53_9RHOB</name>
<accession>A0ABT2NJ53</accession>
<reference evidence="3" key="1">
    <citation type="submission" date="2023-07" db="EMBL/GenBank/DDBJ databases">
        <title>Defluviimonas sediminis sp. nov., isolated from mangrove sediment.</title>
        <authorList>
            <person name="Liu L."/>
            <person name="Li J."/>
            <person name="Huang Y."/>
            <person name="Pan J."/>
            <person name="Li M."/>
        </authorList>
    </citation>
    <scope>NUCLEOTIDE SEQUENCE [LARGE SCALE GENOMIC DNA]</scope>
    <source>
        <strain evidence="3">FT324</strain>
    </source>
</reference>
<evidence type="ECO:0000313" key="3">
    <source>
        <dbReference type="Proteomes" id="UP001205601"/>
    </source>
</evidence>
<keyword evidence="2" id="KW-0449">Lipoprotein</keyword>
<dbReference type="InterPro" id="IPR038670">
    <property type="entry name" value="HslJ-like_sf"/>
</dbReference>
<dbReference type="InterPro" id="IPR005184">
    <property type="entry name" value="DUF306_Meta_HslJ"/>
</dbReference>
<dbReference type="InterPro" id="IPR039366">
    <property type="entry name" value="Pilotin"/>
</dbReference>
<evidence type="ECO:0000313" key="2">
    <source>
        <dbReference type="EMBL" id="MCT8328958.1"/>
    </source>
</evidence>
<comment type="caution">
    <text evidence="2">The sequence shown here is derived from an EMBL/GenBank/DDBJ whole genome shotgun (WGS) entry which is preliminary data.</text>
</comment>
<protein>
    <submittedName>
        <fullName evidence="2">YbaY family lipoprotein</fullName>
    </submittedName>
</protein>
<dbReference type="Gene3D" id="2.40.128.270">
    <property type="match status" value="1"/>
</dbReference>
<organism evidence="2 3">
    <name type="scientific">Albidovulum sediminis</name>
    <dbReference type="NCBI Taxonomy" id="3066345"/>
    <lineage>
        <taxon>Bacteria</taxon>
        <taxon>Pseudomonadati</taxon>
        <taxon>Pseudomonadota</taxon>
        <taxon>Alphaproteobacteria</taxon>
        <taxon>Rhodobacterales</taxon>
        <taxon>Paracoccaceae</taxon>
        <taxon>Albidovulum</taxon>
    </lineage>
</organism>
<keyword evidence="3" id="KW-1185">Reference proteome</keyword>
<dbReference type="InterPro" id="IPR053196">
    <property type="entry name" value="Lipoprotein_YbaY-like"/>
</dbReference>
<evidence type="ECO:0000259" key="1">
    <source>
        <dbReference type="Pfam" id="PF03724"/>
    </source>
</evidence>
<sequence>MAQAATSSSAEADSKSIEITVSYRERIALPPDAQLDVQLLDVSRAEMAAKLLASKRFAIAGVPMAVSLSYDPKIIDKRSRYALVAVIWSGEDLIFRSTQLYRVFDGADMRQVDILLTMWTKDDRIATAIPRSISGILWGVTEVAGKPWSNDDPATLAIDDEMNFSIFGGCNRFTGQLILSKGQISFPGSFAGTLMACPDQAEGLERSFLEALRRVSGYVRYGAGLVMTDVNGNALVHFEERLE</sequence>
<dbReference type="Pfam" id="PF03724">
    <property type="entry name" value="META"/>
    <property type="match status" value="1"/>
</dbReference>
<dbReference type="Pfam" id="PF09619">
    <property type="entry name" value="YscW"/>
    <property type="match status" value="1"/>
</dbReference>
<dbReference type="PANTHER" id="PTHR38013:SF1">
    <property type="entry name" value="GLYCOPROTEIN_POLYSACCHARIDE METABOLISM"/>
    <property type="match status" value="1"/>
</dbReference>
<dbReference type="PANTHER" id="PTHR38013">
    <property type="entry name" value="GLYCOPROTEIN/POLYSACCHARIDE METABOLISM"/>
    <property type="match status" value="1"/>
</dbReference>
<gene>
    <name evidence="2" type="ORF">N5I32_05450</name>
</gene>
<feature type="domain" description="DUF306" evidence="1">
    <location>
        <begin position="133"/>
        <end position="239"/>
    </location>
</feature>
<dbReference type="Proteomes" id="UP001205601">
    <property type="component" value="Unassembled WGS sequence"/>
</dbReference>
<dbReference type="EMBL" id="JAOCQF010000001">
    <property type="protein sequence ID" value="MCT8328958.1"/>
    <property type="molecule type" value="Genomic_DNA"/>
</dbReference>
<proteinExistence type="predicted"/>